<organism evidence="2 3">
    <name type="scientific">Coniochaeta hoffmannii</name>
    <dbReference type="NCBI Taxonomy" id="91930"/>
    <lineage>
        <taxon>Eukaryota</taxon>
        <taxon>Fungi</taxon>
        <taxon>Dikarya</taxon>
        <taxon>Ascomycota</taxon>
        <taxon>Pezizomycotina</taxon>
        <taxon>Sordariomycetes</taxon>
        <taxon>Sordariomycetidae</taxon>
        <taxon>Coniochaetales</taxon>
        <taxon>Coniochaetaceae</taxon>
        <taxon>Coniochaeta</taxon>
    </lineage>
</organism>
<gene>
    <name evidence="2" type="ORF">NKR19_g4158</name>
</gene>
<dbReference type="SUPFAM" id="SSF54695">
    <property type="entry name" value="POZ domain"/>
    <property type="match status" value="1"/>
</dbReference>
<dbReference type="EMBL" id="JANBVN010000050">
    <property type="protein sequence ID" value="KAJ9156802.1"/>
    <property type="molecule type" value="Genomic_DNA"/>
</dbReference>
<keyword evidence="3" id="KW-1185">Reference proteome</keyword>
<evidence type="ECO:0000259" key="1">
    <source>
        <dbReference type="PROSITE" id="PS50097"/>
    </source>
</evidence>
<dbReference type="PANTHER" id="PTHR47843">
    <property type="entry name" value="BTB DOMAIN-CONTAINING PROTEIN-RELATED"/>
    <property type="match status" value="1"/>
</dbReference>
<feature type="domain" description="BTB" evidence="1">
    <location>
        <begin position="19"/>
        <end position="86"/>
    </location>
</feature>
<dbReference type="InterPro" id="IPR000210">
    <property type="entry name" value="BTB/POZ_dom"/>
</dbReference>
<dbReference type="Pfam" id="PF00651">
    <property type="entry name" value="BTB"/>
    <property type="match status" value="1"/>
</dbReference>
<dbReference type="PROSITE" id="PS50097">
    <property type="entry name" value="BTB"/>
    <property type="match status" value="1"/>
</dbReference>
<dbReference type="Proteomes" id="UP001174691">
    <property type="component" value="Unassembled WGS sequence"/>
</dbReference>
<dbReference type="Gene3D" id="3.30.710.10">
    <property type="entry name" value="Potassium Channel Kv1.1, Chain A"/>
    <property type="match status" value="1"/>
</dbReference>
<sequence>MENRFLSSDQKLLESGLFADVTVKCHDKTWNLHKNILCSRSVWFEKALNGNFVEASTGVVDITNFEPEAMDWLITYIYTGICDIVKLKPARKTQFKTCIEVYTIADYFAMTPLTKIAMDTLKSDFDSKIGPMQLSYAPIEYMDELLEAIKLVYQDIPLGDTNCDASMGASGSSALRAAFVNFVFVARFFFLNDKAFSAFLDSEPVFALDLFRAMRSAADFAAHLPEPHCSMCRSKPTRSEKGYYTHIAPEKMRLVACCANCASKKEFLPPTEDWAGKVMV</sequence>
<proteinExistence type="predicted"/>
<dbReference type="SMART" id="SM00225">
    <property type="entry name" value="BTB"/>
    <property type="match status" value="1"/>
</dbReference>
<evidence type="ECO:0000313" key="2">
    <source>
        <dbReference type="EMBL" id="KAJ9156802.1"/>
    </source>
</evidence>
<dbReference type="CDD" id="cd18186">
    <property type="entry name" value="BTB_POZ_ZBTB_KLHL-like"/>
    <property type="match status" value="1"/>
</dbReference>
<evidence type="ECO:0000313" key="3">
    <source>
        <dbReference type="Proteomes" id="UP001174691"/>
    </source>
</evidence>
<dbReference type="AlphaFoldDB" id="A0AA38S0Y6"/>
<reference evidence="2" key="1">
    <citation type="submission" date="2022-07" db="EMBL/GenBank/DDBJ databases">
        <title>Fungi with potential for degradation of polypropylene.</title>
        <authorList>
            <person name="Gostincar C."/>
        </authorList>
    </citation>
    <scope>NUCLEOTIDE SEQUENCE</scope>
    <source>
        <strain evidence="2">EXF-13287</strain>
    </source>
</reference>
<dbReference type="PANTHER" id="PTHR47843:SF5">
    <property type="entry name" value="BTB_POZ DOMAIN PROTEIN"/>
    <property type="match status" value="1"/>
</dbReference>
<comment type="caution">
    <text evidence="2">The sequence shown here is derived from an EMBL/GenBank/DDBJ whole genome shotgun (WGS) entry which is preliminary data.</text>
</comment>
<name>A0AA38S0Y6_9PEZI</name>
<dbReference type="InterPro" id="IPR011333">
    <property type="entry name" value="SKP1/BTB/POZ_sf"/>
</dbReference>
<protein>
    <submittedName>
        <fullName evidence="2">POZ domain-containing protein</fullName>
    </submittedName>
</protein>
<accession>A0AA38S0Y6</accession>